<dbReference type="InterPro" id="IPR011009">
    <property type="entry name" value="Kinase-like_dom_sf"/>
</dbReference>
<dbReference type="PROSITE" id="PS50011">
    <property type="entry name" value="PROTEIN_KINASE_DOM"/>
    <property type="match status" value="1"/>
</dbReference>
<evidence type="ECO:0000256" key="6">
    <source>
        <dbReference type="PROSITE-ProRule" id="PRU10141"/>
    </source>
</evidence>
<evidence type="ECO:0000259" key="7">
    <source>
        <dbReference type="PROSITE" id="PS50011"/>
    </source>
</evidence>
<dbReference type="InterPro" id="IPR019734">
    <property type="entry name" value="TPR_rpt"/>
</dbReference>
<dbReference type="PROSITE" id="PS00108">
    <property type="entry name" value="PROTEIN_KINASE_ST"/>
    <property type="match status" value="1"/>
</dbReference>
<dbReference type="GO" id="GO:0005524">
    <property type="term" value="F:ATP binding"/>
    <property type="evidence" value="ECO:0007669"/>
    <property type="project" value="UniProtKB-UniRule"/>
</dbReference>
<evidence type="ECO:0000256" key="4">
    <source>
        <dbReference type="ARBA" id="ARBA00022840"/>
    </source>
</evidence>
<keyword evidence="3 8" id="KW-0418">Kinase</keyword>
<organism evidence="8 9">
    <name type="scientific">Uabimicrobium amorphum</name>
    <dbReference type="NCBI Taxonomy" id="2596890"/>
    <lineage>
        <taxon>Bacteria</taxon>
        <taxon>Pseudomonadati</taxon>
        <taxon>Planctomycetota</taxon>
        <taxon>Candidatus Uabimicrobiia</taxon>
        <taxon>Candidatus Uabimicrobiales</taxon>
        <taxon>Candidatus Uabimicrobiaceae</taxon>
        <taxon>Candidatus Uabimicrobium</taxon>
    </lineage>
</organism>
<evidence type="ECO:0000313" key="8">
    <source>
        <dbReference type="EMBL" id="BBM82237.1"/>
    </source>
</evidence>
<dbReference type="Gene3D" id="1.10.510.10">
    <property type="entry name" value="Transferase(Phosphotransferase) domain 1"/>
    <property type="match status" value="1"/>
</dbReference>
<evidence type="ECO:0000256" key="2">
    <source>
        <dbReference type="ARBA" id="ARBA00022741"/>
    </source>
</evidence>
<protein>
    <submittedName>
        <fullName evidence="8">Putative serine/threonine-protein kinase PknB</fullName>
    </submittedName>
</protein>
<keyword evidence="2 6" id="KW-0547">Nucleotide-binding</keyword>
<dbReference type="Proteomes" id="UP000326354">
    <property type="component" value="Chromosome"/>
</dbReference>
<evidence type="ECO:0000313" key="9">
    <source>
        <dbReference type="Proteomes" id="UP000326354"/>
    </source>
</evidence>
<evidence type="ECO:0000256" key="5">
    <source>
        <dbReference type="PROSITE-ProRule" id="PRU00339"/>
    </source>
</evidence>
<sequence length="1302" mass="147925">MHGKLLFLQKAVSLNYLPQQKLSELLKQYGSAIPENIEDILVEDKILTPEQVRAIRNKIDLEKEVVRLDQTISEDEPIPNNSVIIADESQNHPEIGTDLSISYANNQENIIDFSGQGTPLHLTMPEQPANNEQNMTNENFSSEVSALNITMPEQPANEQNSEGNPLHITIAAEPQQIPLDITMTDESTPKQDEQLTSGITIAVSDTDEANGNEFSETMASDSAPAFLQTPDGGEPLDITIASEEQVNPMGITLPTAAQESSPLNVEDGSDSIISANANKVSFHTLSEIERHNISAQLPQAGTQQDRELAQKAVEQKKISVSDLQRCMQEQQKHSQSGNSVSLCRILLEKDVLSPSEVLSLMQEKKTQPAAPTTMGQHFAPGQILADKFRVEEKLGSGGMGAVYKVQHTMMSNRYFALKIMHPNIAANENNYRRFVREVEATMSVMHRNIIPVREFGRLENGSPYLTMDCSSGKPLDEILQKDWNKDIQRSLDITKQILQGLEEAHRKNIVHRDLKPANILIEKNEENNDVVKIVDFGLAKLVEESEIESITQGAIGTPFYMSPQQAGGEKVDHRTDIYAVGVILYEMTTGNLPFKSNTLRELLKKQMFELPDPPKKVRPDLPDQLELVILKALAKPVEERYQNCAEFVEDIDRFACGKKVEAKKTKPGGNSLLIVAAAVFLAVAGTLGYFFMTKSTTTSNANGTQQHSGNSTQTFENTGTRFTSLQKKVDAYIAQKLWQEARSLLAQTVNMNLSASEINKVGEYRQLIDRKIQEKSDYQTLNTSVSIARNQRQFDRAIALLKAFEASHPDNAYSEQIKTELQNIENLRKQDAAQQKLQTEFQFTRAKKEVKSLIDQQLWQAAYKALLDLEKLSPPSTEAQQEVAQIKKQILQRLDEGREYEKTKVATELQLAKKQYNVALQLWQVYMDKFPQSAYLPQIQQKISHLQELQKDNDKNELQQLIRSVQNNFENKNYKKTQELCLEALKLSPKNQKAMLYLGKSYYYQKNYKNAARYLSKLSNHNSTTYYILSRIYNKKSYKKATFYLEKSIAAAAREGSKTNIVSHHVLLGQLYEKGKKTSKALTAYKKALRYAEKQRLQKKYLDLFRKVGMILYSQKQLNDAGKYLKTYQNLGGRHPQVSKIIVQFINYAPLNFNSKWKYRTVVNNNSSYNTYIIAALQNDQYLLKVDGRVGDERWYKKNGYLVKEFRNGTTDKVLKFPPRQGQSWESQLPRYKVQYRVVTISESVQVPAGKFVNCVKLELKYSNNAKRHSFIYYAPEVGEVKQEKYLNNQLIFTKELIEYSH</sequence>
<name>A0A5S9F150_UABAM</name>
<evidence type="ECO:0000256" key="1">
    <source>
        <dbReference type="ARBA" id="ARBA00022679"/>
    </source>
</evidence>
<dbReference type="Gene3D" id="2.40.360.20">
    <property type="match status" value="1"/>
</dbReference>
<dbReference type="Pfam" id="PF13174">
    <property type="entry name" value="TPR_6"/>
    <property type="match status" value="1"/>
</dbReference>
<dbReference type="GO" id="GO:0004674">
    <property type="term" value="F:protein serine/threonine kinase activity"/>
    <property type="evidence" value="ECO:0007669"/>
    <property type="project" value="TreeGrafter"/>
</dbReference>
<dbReference type="SUPFAM" id="SSF48452">
    <property type="entry name" value="TPR-like"/>
    <property type="match status" value="1"/>
</dbReference>
<dbReference type="PROSITE" id="PS00107">
    <property type="entry name" value="PROTEIN_KINASE_ATP"/>
    <property type="match status" value="1"/>
</dbReference>
<dbReference type="SUPFAM" id="SSF56112">
    <property type="entry name" value="Protein kinase-like (PK-like)"/>
    <property type="match status" value="1"/>
</dbReference>
<dbReference type="EMBL" id="AP019860">
    <property type="protein sequence ID" value="BBM82237.1"/>
    <property type="molecule type" value="Genomic_DNA"/>
</dbReference>
<dbReference type="CDD" id="cd14014">
    <property type="entry name" value="STKc_PknB_like"/>
    <property type="match status" value="1"/>
</dbReference>
<reference evidence="8 9" key="1">
    <citation type="submission" date="2019-08" db="EMBL/GenBank/DDBJ databases">
        <title>Complete genome sequence of Candidatus Uab amorphum.</title>
        <authorList>
            <person name="Shiratori T."/>
            <person name="Suzuki S."/>
            <person name="Kakizawa Y."/>
            <person name="Ishida K."/>
        </authorList>
    </citation>
    <scope>NUCLEOTIDE SEQUENCE [LARGE SCALE GENOMIC DNA]</scope>
    <source>
        <strain evidence="8 9">SRT547</strain>
    </source>
</reference>
<gene>
    <name evidence="8" type="ORF">UABAM_00580</name>
</gene>
<keyword evidence="5" id="KW-0802">TPR repeat</keyword>
<keyword evidence="9" id="KW-1185">Reference proteome</keyword>
<feature type="domain" description="Protein kinase" evidence="7">
    <location>
        <begin position="388"/>
        <end position="655"/>
    </location>
</feature>
<dbReference type="InterPro" id="IPR017441">
    <property type="entry name" value="Protein_kinase_ATP_BS"/>
</dbReference>
<dbReference type="SMART" id="SM00220">
    <property type="entry name" value="S_TKc"/>
    <property type="match status" value="1"/>
</dbReference>
<evidence type="ECO:0000256" key="3">
    <source>
        <dbReference type="ARBA" id="ARBA00022777"/>
    </source>
</evidence>
<proteinExistence type="predicted"/>
<feature type="repeat" description="TPR" evidence="5">
    <location>
        <begin position="1062"/>
        <end position="1095"/>
    </location>
</feature>
<dbReference type="Pfam" id="PF00069">
    <property type="entry name" value="Pkinase"/>
    <property type="match status" value="1"/>
</dbReference>
<dbReference type="Gene3D" id="3.30.200.20">
    <property type="entry name" value="Phosphorylase Kinase, domain 1"/>
    <property type="match status" value="1"/>
</dbReference>
<keyword evidence="1" id="KW-0808">Transferase</keyword>
<accession>A0A5S9F150</accession>
<dbReference type="PANTHER" id="PTHR43289">
    <property type="entry name" value="MITOGEN-ACTIVATED PROTEIN KINASE KINASE KINASE 20-RELATED"/>
    <property type="match status" value="1"/>
</dbReference>
<dbReference type="InterPro" id="IPR011990">
    <property type="entry name" value="TPR-like_helical_dom_sf"/>
</dbReference>
<dbReference type="Gene3D" id="1.25.40.10">
    <property type="entry name" value="Tetratricopeptide repeat domain"/>
    <property type="match status" value="2"/>
</dbReference>
<feature type="binding site" evidence="6">
    <location>
        <position position="418"/>
    </location>
    <ligand>
        <name>ATP</name>
        <dbReference type="ChEBI" id="CHEBI:30616"/>
    </ligand>
</feature>
<dbReference type="PANTHER" id="PTHR43289:SF34">
    <property type="entry name" value="SERINE_THREONINE-PROTEIN KINASE YBDM-RELATED"/>
    <property type="match status" value="1"/>
</dbReference>
<dbReference type="RefSeq" id="WP_173013104.1">
    <property type="nucleotide sequence ID" value="NZ_AP019860.1"/>
</dbReference>
<dbReference type="PROSITE" id="PS50005">
    <property type="entry name" value="TPR"/>
    <property type="match status" value="1"/>
</dbReference>
<dbReference type="SMART" id="SM00028">
    <property type="entry name" value="TPR"/>
    <property type="match status" value="2"/>
</dbReference>
<dbReference type="InterPro" id="IPR000719">
    <property type="entry name" value="Prot_kinase_dom"/>
</dbReference>
<dbReference type="KEGG" id="uam:UABAM_00580"/>
<keyword evidence="4 6" id="KW-0067">ATP-binding</keyword>
<dbReference type="InterPro" id="IPR008271">
    <property type="entry name" value="Ser/Thr_kinase_AS"/>
</dbReference>